<organism evidence="1 2">
    <name type="scientific">Effrenium voratum</name>
    <dbReference type="NCBI Taxonomy" id="2562239"/>
    <lineage>
        <taxon>Eukaryota</taxon>
        <taxon>Sar</taxon>
        <taxon>Alveolata</taxon>
        <taxon>Dinophyceae</taxon>
        <taxon>Suessiales</taxon>
        <taxon>Symbiodiniaceae</taxon>
        <taxon>Effrenium</taxon>
    </lineage>
</organism>
<accession>A0AA36IFR1</accession>
<dbReference type="AlphaFoldDB" id="A0AA36IFR1"/>
<dbReference type="EMBL" id="CAUJNA010001391">
    <property type="protein sequence ID" value="CAJ1386634.1"/>
    <property type="molecule type" value="Genomic_DNA"/>
</dbReference>
<gene>
    <name evidence="1" type="ORF">EVOR1521_LOCUS12880</name>
</gene>
<proteinExistence type="predicted"/>
<evidence type="ECO:0000313" key="1">
    <source>
        <dbReference type="EMBL" id="CAJ1386634.1"/>
    </source>
</evidence>
<evidence type="ECO:0000313" key="2">
    <source>
        <dbReference type="Proteomes" id="UP001178507"/>
    </source>
</evidence>
<name>A0AA36IFR1_9DINO</name>
<dbReference type="Proteomes" id="UP001178507">
    <property type="component" value="Unassembled WGS sequence"/>
</dbReference>
<dbReference type="Gene3D" id="1.10.418.10">
    <property type="entry name" value="Calponin-like domain"/>
    <property type="match status" value="1"/>
</dbReference>
<keyword evidence="2" id="KW-1185">Reference proteome</keyword>
<dbReference type="SUPFAM" id="SSF116907">
    <property type="entry name" value="Hook domain"/>
    <property type="match status" value="1"/>
</dbReference>
<comment type="caution">
    <text evidence="1">The sequence shown here is derived from an EMBL/GenBank/DDBJ whole genome shotgun (WGS) entry which is preliminary data.</text>
</comment>
<sequence>MSSSDACDAALLAWANACLQSHAEEPAPTLEAVVDTNSVSVMCKAFGLGDPDQGARNQPAAQRRRRVAQMLNSWRVGLVELSVAELGGPAAARSLTAAILVTAVEATGKEQAIQFIVGLDQQQQADLAKTIQQLMDTTGKSDKTEIQADETPLELVRRLSNARRFSTVQLAGNDPNIIEPMQAEARELHRELERYLGSFSDTKQAHQRLAEKVSEAKAQLCHEADRCVDLIQETGHGAYDAQGAMATCALK</sequence>
<reference evidence="1" key="1">
    <citation type="submission" date="2023-08" db="EMBL/GenBank/DDBJ databases">
        <authorList>
            <person name="Chen Y."/>
            <person name="Shah S."/>
            <person name="Dougan E. K."/>
            <person name="Thang M."/>
            <person name="Chan C."/>
        </authorList>
    </citation>
    <scope>NUCLEOTIDE SEQUENCE</scope>
</reference>
<protein>
    <submittedName>
        <fullName evidence="1">Uncharacterized protein</fullName>
    </submittedName>
</protein>
<dbReference type="InterPro" id="IPR036872">
    <property type="entry name" value="CH_dom_sf"/>
</dbReference>